<name>A0AAP0GCP1_9ASPA</name>
<dbReference type="Gene3D" id="2.40.70.10">
    <property type="entry name" value="Acid Proteases"/>
    <property type="match status" value="1"/>
</dbReference>
<proteinExistence type="predicted"/>
<evidence type="ECO:0000313" key="4">
    <source>
        <dbReference type="Proteomes" id="UP001418222"/>
    </source>
</evidence>
<gene>
    <name evidence="3" type="ORF">KSP39_PZI004359</name>
</gene>
<feature type="region of interest" description="Disordered" evidence="1">
    <location>
        <begin position="1"/>
        <end position="80"/>
    </location>
</feature>
<dbReference type="InterPro" id="IPR005162">
    <property type="entry name" value="Retrotrans_gag_dom"/>
</dbReference>
<feature type="compositionally biased region" description="Basic residues" evidence="1">
    <location>
        <begin position="366"/>
        <end position="377"/>
    </location>
</feature>
<reference evidence="3 4" key="1">
    <citation type="journal article" date="2022" name="Nat. Plants">
        <title>Genomes of leafy and leafless Platanthera orchids illuminate the evolution of mycoheterotrophy.</title>
        <authorList>
            <person name="Li M.H."/>
            <person name="Liu K.W."/>
            <person name="Li Z."/>
            <person name="Lu H.C."/>
            <person name="Ye Q.L."/>
            <person name="Zhang D."/>
            <person name="Wang J.Y."/>
            <person name="Li Y.F."/>
            <person name="Zhong Z.M."/>
            <person name="Liu X."/>
            <person name="Yu X."/>
            <person name="Liu D.K."/>
            <person name="Tu X.D."/>
            <person name="Liu B."/>
            <person name="Hao Y."/>
            <person name="Liao X.Y."/>
            <person name="Jiang Y.T."/>
            <person name="Sun W.H."/>
            <person name="Chen J."/>
            <person name="Chen Y.Q."/>
            <person name="Ai Y."/>
            <person name="Zhai J.W."/>
            <person name="Wu S.S."/>
            <person name="Zhou Z."/>
            <person name="Hsiao Y.Y."/>
            <person name="Wu W.L."/>
            <person name="Chen Y.Y."/>
            <person name="Lin Y.F."/>
            <person name="Hsu J.L."/>
            <person name="Li C.Y."/>
            <person name="Wang Z.W."/>
            <person name="Zhao X."/>
            <person name="Zhong W.Y."/>
            <person name="Ma X.K."/>
            <person name="Ma L."/>
            <person name="Huang J."/>
            <person name="Chen G.Z."/>
            <person name="Huang M.Z."/>
            <person name="Huang L."/>
            <person name="Peng D.H."/>
            <person name="Luo Y.B."/>
            <person name="Zou S.Q."/>
            <person name="Chen S.P."/>
            <person name="Lan S."/>
            <person name="Tsai W.C."/>
            <person name="Van de Peer Y."/>
            <person name="Liu Z.J."/>
        </authorList>
    </citation>
    <scope>NUCLEOTIDE SEQUENCE [LARGE SCALE GENOMIC DNA]</scope>
    <source>
        <strain evidence="3">Lor287</strain>
    </source>
</reference>
<feature type="region of interest" description="Disordered" evidence="1">
    <location>
        <begin position="410"/>
        <end position="430"/>
    </location>
</feature>
<feature type="compositionally biased region" description="Basic and acidic residues" evidence="1">
    <location>
        <begin position="283"/>
        <end position="312"/>
    </location>
</feature>
<protein>
    <recommendedName>
        <fullName evidence="2">Retrotransposon gag domain-containing protein</fullName>
    </recommendedName>
</protein>
<keyword evidence="4" id="KW-1185">Reference proteome</keyword>
<dbReference type="PANTHER" id="PTHR33240">
    <property type="entry name" value="OS08G0508500 PROTEIN"/>
    <property type="match status" value="1"/>
</dbReference>
<evidence type="ECO:0000256" key="1">
    <source>
        <dbReference type="SAM" id="MobiDB-lite"/>
    </source>
</evidence>
<feature type="domain" description="Retrotransposon gag" evidence="2">
    <location>
        <begin position="146"/>
        <end position="237"/>
    </location>
</feature>
<evidence type="ECO:0000313" key="3">
    <source>
        <dbReference type="EMBL" id="KAK8951597.1"/>
    </source>
</evidence>
<feature type="compositionally biased region" description="Basic and acidic residues" evidence="1">
    <location>
        <begin position="49"/>
        <end position="64"/>
    </location>
</feature>
<dbReference type="CDD" id="cd00303">
    <property type="entry name" value="retropepsin_like"/>
    <property type="match status" value="1"/>
</dbReference>
<dbReference type="InterPro" id="IPR021109">
    <property type="entry name" value="Peptidase_aspartic_dom_sf"/>
</dbReference>
<dbReference type="EMBL" id="JBBWWQ010000003">
    <property type="protein sequence ID" value="KAK8951597.1"/>
    <property type="molecule type" value="Genomic_DNA"/>
</dbReference>
<dbReference type="PANTHER" id="PTHR33240:SF15">
    <property type="entry name" value="GAG-PRO-LIKE PROTEIN"/>
    <property type="match status" value="1"/>
</dbReference>
<dbReference type="AlphaFoldDB" id="A0AAP0GCP1"/>
<sequence length="662" mass="74026">MLRSLAPRGDSSTPTPQELAPPPLDESTPMGPSEMTPAGGEGSAPGRRLGKERMGEGVERDLTGRELFPSPASANPPDEQVARVEVARTPLRGSPFSELIISTPVPEGFREPDMTYYTGKDDPVQHLQWFEDAVSIRPMTDVFKCRLFAITLKEKARDWFHQLPPRSIFGFEDLSRSFQLRFSTSKKWKKGLESLFLIKQKTEESLTHYVDRFQEEVLDIQEVPGYALQMAFTVGLRKGFFKMSLTQKTPLSFEELMERATEEITMEAANPAFVKKLAKLTEVESKEQGGSRHQEGRRREEQRAQRFQRQEGPEPGWRQQGGPAHGPGRALIQDGGNFHGGQGRFNFQRQAPRQLLPPPQQAMVIGRRKRRNRRGRGGGRVELPYCDFHQLEGHATAICPEFLEVRRTRAPAQQQPERIKAPPQRGGGDDVCEDRVDVGPRGDIAVIHGGGGIEVARKASLHVMYRRSVASTSQTPPLEERISFLSKDMPEHEDPFCDALVIQAAVEGFTVSRILVDNGSSVNVIFMKAFEGMKVEPRRVVASDGPLFGFSGERKEVEGGVRLQVKLGGTSRNYRFVIVDAPSSYNAIFGRPLISAFRCVPSSFHQCLKFNSEGIQVRINGDSRMARQCYVTAVNSISWLAKAEEMEKIMESLSRMEVSSGK</sequence>
<dbReference type="Pfam" id="PF03732">
    <property type="entry name" value="Retrotrans_gag"/>
    <property type="match status" value="1"/>
</dbReference>
<dbReference type="Proteomes" id="UP001418222">
    <property type="component" value="Unassembled WGS sequence"/>
</dbReference>
<accession>A0AAP0GCP1</accession>
<organism evidence="3 4">
    <name type="scientific">Platanthera zijinensis</name>
    <dbReference type="NCBI Taxonomy" id="2320716"/>
    <lineage>
        <taxon>Eukaryota</taxon>
        <taxon>Viridiplantae</taxon>
        <taxon>Streptophyta</taxon>
        <taxon>Embryophyta</taxon>
        <taxon>Tracheophyta</taxon>
        <taxon>Spermatophyta</taxon>
        <taxon>Magnoliopsida</taxon>
        <taxon>Liliopsida</taxon>
        <taxon>Asparagales</taxon>
        <taxon>Orchidaceae</taxon>
        <taxon>Orchidoideae</taxon>
        <taxon>Orchideae</taxon>
        <taxon>Orchidinae</taxon>
        <taxon>Platanthera</taxon>
    </lineage>
</organism>
<comment type="caution">
    <text evidence="3">The sequence shown here is derived from an EMBL/GenBank/DDBJ whole genome shotgun (WGS) entry which is preliminary data.</text>
</comment>
<feature type="region of interest" description="Disordered" evidence="1">
    <location>
        <begin position="283"/>
        <end position="379"/>
    </location>
</feature>
<evidence type="ECO:0000259" key="2">
    <source>
        <dbReference type="Pfam" id="PF03732"/>
    </source>
</evidence>